<evidence type="ECO:0000313" key="5">
    <source>
        <dbReference type="Proteomes" id="UP001153620"/>
    </source>
</evidence>
<dbReference type="GO" id="GO:0045892">
    <property type="term" value="P:negative regulation of DNA-templated transcription"/>
    <property type="evidence" value="ECO:0007669"/>
    <property type="project" value="TreeGrafter"/>
</dbReference>
<sequence>MSVPQDATKNHPATNNKEQKVIVLSMKNMPSFKFDVTKSLLTSNQDNGQSVFSFKPQQLLSSPTSSHTLQVAQTKTNTTNIQVVSQPITVTANSPVHHQKIQGTAGTILIRAQSPTTNTQKTQQNIIKPQQISLIQSHPTIKIQDSSPTGLRKISSEITLKNHAGHTLLLHPTPTSTVKAQTVINQLQIPSQKKIIVPAQSSNQTKMFQISCNQNNLPKQHVKIIQSSIKESKPIPILPKPENTQKIVLQQHVILPSTVIVQQSPTSGNQKIKPNVITIPVTASSLLKNYVPHSQQQTTKWTIPSVSNIFPPALAPIQPKVTITQATTTTTEKNDSLKMLMEIDEIGNSSESENFNDDDENDVEKNDLQNQEEKTPEKVISTCCTKDSEQQFLNVKRIIEGDDDLQASEKTTESKCDEDYNDNDNEINDLENKSEEIKESCEQSKAIISTTTTSITNKQQNNNNNNNSNNSILLCDEFIANITPEESPKSSDKSKDQVTPMHTNEEVTVKSQSVEDVKKNLKLDLISNSSAAHDKIVVDQEVNESIINDDDQSNQSSMIEQKKNNDDNNESSPKSEMLLDQASTSKSIKVNDNKPKRTRKPKNPTVITSLGLPYKPPQPSSRKKKVEKKVELEMDFHDPLNKILWEDGIGGLNNCNKLFGFNEFGLIEVLNKKDATAKLKYDENPLTADDNFNFKFRKIADPQDQFTCVICSKLGTIRDFFSPECCSESCFAITKRKTTEFNTSSKDENGDSGHISSTDAKKVIFEGELVSLHQLQQYLLEQQLPETKRKHGHAKKSSTIAIPEVKFSWDSYLTAKSVPAPEDFFIYTSKTASNHFRVGMKLEAVDPKNQHLICVCSVEEKLGCRIKIHFDGFPSSYDFWTNSDSFNIFNVGFCQSSGRKLNVPQRWSNKKFDWTEYFDHTNSVGAQLYMFSRLNQSSSEMNPLKVGMKVEVKHGDFCYAATIIDVLNLRVLIRFDGIYENFGCYWFDIYSPYLLPCNGHKTLEDQSQFKPPFISTKPFDWTEYIKTCGAVESPADFLLHKTRKPYQFEPGMKLEVVDKVNPQLIRPATVLCRNEYKIQVIFDGFDIKYAYWLDDDSEDIHPINYCKQTEHPIEHPAGALKFLENSLCSMNGCRGIGNGLYIDRYFHDNPKECPYNIDNWKRLIEQKENSRMDYKPYVRRNKSSAVANENRSLLLQQNKYKKEKQELEIKEEPAVQINEDDTASSENVRVPKKRAKKRKIVQSVAAEEKEEIVHEDEGEKKVKIRVIQHFLAEYGPQMNYAYDLWTKNSKILDKAMITDLSENPIKWNVDDVCTFLVKFCDEETAAKFYAQKIDGEALLGLCQKDLVTLMDIKIGPAIKIYNRILWLRQEVLTKFTEF</sequence>
<dbReference type="SMART" id="SM00561">
    <property type="entry name" value="MBT"/>
    <property type="match status" value="3"/>
</dbReference>
<feature type="compositionally biased region" description="Basic and acidic residues" evidence="3">
    <location>
        <begin position="486"/>
        <end position="496"/>
    </location>
</feature>
<dbReference type="PROSITE" id="PS51079">
    <property type="entry name" value="MBT"/>
    <property type="match status" value="3"/>
</dbReference>
<dbReference type="Gene3D" id="2.30.30.140">
    <property type="match status" value="3"/>
</dbReference>
<dbReference type="GO" id="GO:0005634">
    <property type="term" value="C:nucleus"/>
    <property type="evidence" value="ECO:0007669"/>
    <property type="project" value="InterPro"/>
</dbReference>
<feature type="repeat" description="MBT" evidence="2">
    <location>
        <begin position="912"/>
        <end position="1010"/>
    </location>
</feature>
<dbReference type="OrthoDB" id="8188861at2759"/>
<keyword evidence="5" id="KW-1185">Reference proteome</keyword>
<dbReference type="Pfam" id="PF02820">
    <property type="entry name" value="MBT"/>
    <property type="match status" value="2"/>
</dbReference>
<dbReference type="InterPro" id="IPR013761">
    <property type="entry name" value="SAM/pointed_sf"/>
</dbReference>
<proteinExistence type="predicted"/>
<feature type="compositionally biased region" description="Basic and acidic residues" evidence="3">
    <location>
        <begin position="503"/>
        <end position="514"/>
    </location>
</feature>
<keyword evidence="1" id="KW-0677">Repeat</keyword>
<reference evidence="4" key="1">
    <citation type="submission" date="2022-01" db="EMBL/GenBank/DDBJ databases">
        <authorList>
            <person name="King R."/>
        </authorList>
    </citation>
    <scope>NUCLEOTIDE SEQUENCE</scope>
</reference>
<evidence type="ECO:0000256" key="1">
    <source>
        <dbReference type="ARBA" id="ARBA00022737"/>
    </source>
</evidence>
<dbReference type="Proteomes" id="UP001153620">
    <property type="component" value="Chromosome 1"/>
</dbReference>
<feature type="repeat" description="MBT" evidence="2">
    <location>
        <begin position="807"/>
        <end position="904"/>
    </location>
</feature>
<feature type="region of interest" description="Disordered" evidence="3">
    <location>
        <begin position="484"/>
        <end position="514"/>
    </location>
</feature>
<dbReference type="InterPro" id="IPR004092">
    <property type="entry name" value="Mbt"/>
</dbReference>
<evidence type="ECO:0008006" key="6">
    <source>
        <dbReference type="Google" id="ProtNLM"/>
    </source>
</evidence>
<feature type="region of interest" description="Disordered" evidence="3">
    <location>
        <begin position="404"/>
        <end position="424"/>
    </location>
</feature>
<dbReference type="PANTHER" id="PTHR12247:SF131">
    <property type="entry name" value="LD05287P"/>
    <property type="match status" value="1"/>
</dbReference>
<dbReference type="InterPro" id="IPR050548">
    <property type="entry name" value="PcG_chromatin_remod_factors"/>
</dbReference>
<evidence type="ECO:0000256" key="2">
    <source>
        <dbReference type="PROSITE-ProRule" id="PRU00459"/>
    </source>
</evidence>
<gene>
    <name evidence="4" type="ORF">CHIRRI_LOCUS2439</name>
</gene>
<dbReference type="Gene3D" id="1.10.150.50">
    <property type="entry name" value="Transcription Factor, Ets-1"/>
    <property type="match status" value="1"/>
</dbReference>
<feature type="repeat" description="MBT" evidence="2">
    <location>
        <begin position="1019"/>
        <end position="1116"/>
    </location>
</feature>
<dbReference type="GO" id="GO:0003682">
    <property type="term" value="F:chromatin binding"/>
    <property type="evidence" value="ECO:0007669"/>
    <property type="project" value="TreeGrafter"/>
</dbReference>
<dbReference type="CDD" id="cd09509">
    <property type="entry name" value="SAM_Polycomb"/>
    <property type="match status" value="1"/>
</dbReference>
<dbReference type="GO" id="GO:0042393">
    <property type="term" value="F:histone binding"/>
    <property type="evidence" value="ECO:0007669"/>
    <property type="project" value="TreeGrafter"/>
</dbReference>
<evidence type="ECO:0000256" key="3">
    <source>
        <dbReference type="SAM" id="MobiDB-lite"/>
    </source>
</evidence>
<dbReference type="SUPFAM" id="SSF47769">
    <property type="entry name" value="SAM/Pointed domain"/>
    <property type="match status" value="1"/>
</dbReference>
<protein>
    <recommendedName>
        <fullName evidence="6">SAM domain-containing protein</fullName>
    </recommendedName>
</protein>
<organism evidence="4 5">
    <name type="scientific">Chironomus riparius</name>
    <dbReference type="NCBI Taxonomy" id="315576"/>
    <lineage>
        <taxon>Eukaryota</taxon>
        <taxon>Metazoa</taxon>
        <taxon>Ecdysozoa</taxon>
        <taxon>Arthropoda</taxon>
        <taxon>Hexapoda</taxon>
        <taxon>Insecta</taxon>
        <taxon>Pterygota</taxon>
        <taxon>Neoptera</taxon>
        <taxon>Endopterygota</taxon>
        <taxon>Diptera</taxon>
        <taxon>Nematocera</taxon>
        <taxon>Chironomoidea</taxon>
        <taxon>Chironomidae</taxon>
        <taxon>Chironominae</taxon>
        <taxon>Chironomus</taxon>
    </lineage>
</organism>
<dbReference type="SUPFAM" id="SSF63748">
    <property type="entry name" value="Tudor/PWWP/MBT"/>
    <property type="match status" value="3"/>
</dbReference>
<accession>A0A9N9RM50</accession>
<evidence type="ECO:0000313" key="4">
    <source>
        <dbReference type="EMBL" id="CAG9799473.1"/>
    </source>
</evidence>
<feature type="region of interest" description="Disordered" evidence="3">
    <location>
        <begin position="347"/>
        <end position="377"/>
    </location>
</feature>
<feature type="region of interest" description="Disordered" evidence="3">
    <location>
        <begin position="545"/>
        <end position="624"/>
    </location>
</feature>
<feature type="compositionally biased region" description="Basic and acidic residues" evidence="3">
    <location>
        <begin position="363"/>
        <end position="377"/>
    </location>
</feature>
<reference evidence="4" key="2">
    <citation type="submission" date="2022-10" db="EMBL/GenBank/DDBJ databases">
        <authorList>
            <consortium name="ENA_rothamsted_submissions"/>
            <consortium name="culmorum"/>
            <person name="King R."/>
        </authorList>
    </citation>
    <scope>NUCLEOTIDE SEQUENCE</scope>
</reference>
<name>A0A9N9RM50_9DIPT</name>
<dbReference type="PANTHER" id="PTHR12247">
    <property type="entry name" value="POLYCOMB GROUP PROTEIN"/>
    <property type="match status" value="1"/>
</dbReference>
<dbReference type="EMBL" id="OU895877">
    <property type="protein sequence ID" value="CAG9799473.1"/>
    <property type="molecule type" value="Genomic_DNA"/>
</dbReference>